<feature type="binding site" evidence="8">
    <location>
        <position position="398"/>
    </location>
    <ligand>
        <name>Mg(2+)</name>
        <dbReference type="ChEBI" id="CHEBI:18420"/>
        <label>1</label>
    </ligand>
</feature>
<keyword evidence="6 8" id="KW-0648">Protein biosynthesis</keyword>
<keyword evidence="8" id="KW-0963">Cytoplasm</keyword>
<dbReference type="EC" id="6.1.1.6" evidence="8"/>
<keyword evidence="8" id="KW-0030">Aminoacyl-tRNA synthetase</keyword>
<dbReference type="InterPro" id="IPR004365">
    <property type="entry name" value="NA-bd_OB_tRNA"/>
</dbReference>
<feature type="binding site" evidence="8">
    <location>
        <position position="405"/>
    </location>
    <ligand>
        <name>Mg(2+)</name>
        <dbReference type="ChEBI" id="CHEBI:18420"/>
        <label>2</label>
    </ligand>
</feature>
<protein>
    <recommendedName>
        <fullName evidence="8">Lysine--tRNA ligase</fullName>
        <ecNumber evidence="8">6.1.1.6</ecNumber>
    </recommendedName>
    <alternativeName>
        <fullName evidence="8">Lysyl-tRNA synthetase</fullName>
        <shortName evidence="8">LysRS</shortName>
    </alternativeName>
</protein>
<dbReference type="Proteomes" id="UP000718793">
    <property type="component" value="Unassembled WGS sequence"/>
</dbReference>
<feature type="domain" description="Aminoacyl-transfer RNA synthetases class-II family profile" evidence="10">
    <location>
        <begin position="170"/>
        <end position="482"/>
    </location>
</feature>
<dbReference type="GO" id="GO:0004824">
    <property type="term" value="F:lysine-tRNA ligase activity"/>
    <property type="evidence" value="ECO:0007669"/>
    <property type="project" value="UniProtKB-EC"/>
</dbReference>
<dbReference type="NCBIfam" id="NF001756">
    <property type="entry name" value="PRK00484.1"/>
    <property type="match status" value="1"/>
</dbReference>
<dbReference type="InterPro" id="IPR006195">
    <property type="entry name" value="aa-tRNA-synth_II"/>
</dbReference>
<sequence>MTRKLSEQEIIRREKIQNFEKINKRAFELSIPATHTTNQVVSEFNNFSREELENQNKIISINGRIIAKRGPFLVLQDRDNTIQIYVDKKSLDELQQEVLKNLDLGDIIFTEGVVSKTHTEQLMIKAQKIELLTKSLKVLPDKFHGLVDQEERYRHRYVDLIVNKETRNTFILRSKIISAVRKFFDSIGYLDVDTPVLQPILGGAAAKPFITHYNALQSDFYLRIATELPLKKLLVGGLERVYEIGRIFRNEGVDTTHNPEFTSIEFYEAYSNMEGMMLRCEQLFEYLCNELNIEKVTFGGKEISLKGPFKRINMVDAVSEKIGQDLRQLNDTQALELAKQHGIKVEKYFKLGHVINELFELYVEKDLIEPTFVWGHPIEISPLATKLPEDPRFTLRAELFINTKEFANMFTELTDPIDQLERFENQLSEKESGNEEANEIDWDFVEALEYGMPPAGGCGIGIDRLVMLLTENDSIREVLLFPQLKNLQK</sequence>
<comment type="similarity">
    <text evidence="8">Belongs to the class-II aminoacyl-tRNA synthetase family.</text>
</comment>
<evidence type="ECO:0000256" key="5">
    <source>
        <dbReference type="ARBA" id="ARBA00022840"/>
    </source>
</evidence>
<comment type="cofactor">
    <cofactor evidence="8 9">
        <name>Mg(2+)</name>
        <dbReference type="ChEBI" id="CHEBI:18420"/>
    </cofactor>
    <text evidence="8 9">Binds 3 Mg(2+) ions per subunit.</text>
</comment>
<evidence type="ECO:0000256" key="9">
    <source>
        <dbReference type="RuleBase" id="RU000336"/>
    </source>
</evidence>
<keyword evidence="4 8" id="KW-0547">Nucleotide-binding</keyword>
<dbReference type="EMBL" id="JAHMHH010000001">
    <property type="protein sequence ID" value="MBU4692276.1"/>
    <property type="molecule type" value="Genomic_DNA"/>
</dbReference>
<comment type="subunit">
    <text evidence="1 8">Homodimer.</text>
</comment>
<keyword evidence="8 9" id="KW-0460">Magnesium</keyword>
<evidence type="ECO:0000256" key="3">
    <source>
        <dbReference type="ARBA" id="ARBA00022723"/>
    </source>
</evidence>
<accession>A0ABS6DR72</accession>
<evidence type="ECO:0000256" key="7">
    <source>
        <dbReference type="ARBA" id="ARBA00048573"/>
    </source>
</evidence>
<dbReference type="InterPro" id="IPR002313">
    <property type="entry name" value="Lys-tRNA-ligase_II"/>
</dbReference>
<dbReference type="InterPro" id="IPR018149">
    <property type="entry name" value="Lys-tRNA-synth_II_C"/>
</dbReference>
<keyword evidence="2 8" id="KW-0436">Ligase</keyword>
<keyword evidence="12" id="KW-1185">Reference proteome</keyword>
<evidence type="ECO:0000259" key="10">
    <source>
        <dbReference type="PROSITE" id="PS50862"/>
    </source>
</evidence>
<evidence type="ECO:0000313" key="11">
    <source>
        <dbReference type="EMBL" id="MBU4692276.1"/>
    </source>
</evidence>
<comment type="caution">
    <text evidence="11">The sequence shown here is derived from an EMBL/GenBank/DDBJ whole genome shotgun (WGS) entry which is preliminary data.</text>
</comment>
<gene>
    <name evidence="8 11" type="primary">lysS</name>
    <name evidence="11" type="ORF">KQ875_01530</name>
</gene>
<evidence type="ECO:0000256" key="8">
    <source>
        <dbReference type="HAMAP-Rule" id="MF_00252"/>
    </source>
</evidence>
<dbReference type="PANTHER" id="PTHR42918">
    <property type="entry name" value="LYSYL-TRNA SYNTHETASE"/>
    <property type="match status" value="1"/>
</dbReference>
<evidence type="ECO:0000256" key="4">
    <source>
        <dbReference type="ARBA" id="ARBA00022741"/>
    </source>
</evidence>
<comment type="catalytic activity">
    <reaction evidence="7 8 9">
        <text>tRNA(Lys) + L-lysine + ATP = L-lysyl-tRNA(Lys) + AMP + diphosphate</text>
        <dbReference type="Rhea" id="RHEA:20792"/>
        <dbReference type="Rhea" id="RHEA-COMP:9696"/>
        <dbReference type="Rhea" id="RHEA-COMP:9697"/>
        <dbReference type="ChEBI" id="CHEBI:30616"/>
        <dbReference type="ChEBI" id="CHEBI:32551"/>
        <dbReference type="ChEBI" id="CHEBI:33019"/>
        <dbReference type="ChEBI" id="CHEBI:78442"/>
        <dbReference type="ChEBI" id="CHEBI:78529"/>
        <dbReference type="ChEBI" id="CHEBI:456215"/>
        <dbReference type="EC" id="6.1.1.6"/>
    </reaction>
</comment>
<dbReference type="InterPro" id="IPR044136">
    <property type="entry name" value="Lys-tRNA-ligase_II_N"/>
</dbReference>
<feature type="binding site" evidence="8">
    <location>
        <position position="405"/>
    </location>
    <ligand>
        <name>Mg(2+)</name>
        <dbReference type="ChEBI" id="CHEBI:18420"/>
        <label>1</label>
    </ligand>
</feature>
<dbReference type="HAMAP" id="MF_00252">
    <property type="entry name" value="Lys_tRNA_synth_class2"/>
    <property type="match status" value="1"/>
</dbReference>
<proteinExistence type="inferred from homology"/>
<dbReference type="CDD" id="cd00775">
    <property type="entry name" value="LysRS_core"/>
    <property type="match status" value="1"/>
</dbReference>
<dbReference type="PROSITE" id="PS50862">
    <property type="entry name" value="AA_TRNA_LIGASE_II"/>
    <property type="match status" value="1"/>
</dbReference>
<organism evidence="11 12">
    <name type="scientific">Mycoplasma zalophi</name>
    <dbReference type="NCBI Taxonomy" id="191287"/>
    <lineage>
        <taxon>Bacteria</taxon>
        <taxon>Bacillati</taxon>
        <taxon>Mycoplasmatota</taxon>
        <taxon>Mollicutes</taxon>
        <taxon>Mycoplasmataceae</taxon>
        <taxon>Mycoplasma</taxon>
    </lineage>
</organism>
<evidence type="ECO:0000313" key="12">
    <source>
        <dbReference type="Proteomes" id="UP000718793"/>
    </source>
</evidence>
<dbReference type="CDD" id="cd04322">
    <property type="entry name" value="LysRS_N"/>
    <property type="match status" value="1"/>
</dbReference>
<keyword evidence="3 8" id="KW-0479">Metal-binding</keyword>
<dbReference type="InterPro" id="IPR004364">
    <property type="entry name" value="Aa-tRNA-synt_II"/>
</dbReference>
<dbReference type="Pfam" id="PF01336">
    <property type="entry name" value="tRNA_anti-codon"/>
    <property type="match status" value="1"/>
</dbReference>
<keyword evidence="5 8" id="KW-0067">ATP-binding</keyword>
<evidence type="ECO:0000256" key="1">
    <source>
        <dbReference type="ARBA" id="ARBA00011738"/>
    </source>
</evidence>
<evidence type="ECO:0000256" key="2">
    <source>
        <dbReference type="ARBA" id="ARBA00022598"/>
    </source>
</evidence>
<name>A0ABS6DR72_9MOLU</name>
<dbReference type="NCBIfam" id="TIGR00499">
    <property type="entry name" value="lysS_bact"/>
    <property type="match status" value="1"/>
</dbReference>
<comment type="subcellular location">
    <subcellularLocation>
        <location evidence="8">Cytoplasm</location>
    </subcellularLocation>
</comment>
<reference evidence="11" key="1">
    <citation type="submission" date="2021-06" db="EMBL/GenBank/DDBJ databases">
        <title>Novel Mycoplasma species detected in California sea lions (Zalophus californianus) from the USA.</title>
        <authorList>
            <person name="Volokhov D.V."/>
            <person name="Furtak V.A."/>
            <person name="Zagorodnyaya T.A."/>
        </authorList>
    </citation>
    <scope>NUCLEOTIDE SEQUENCE [LARGE SCALE GENOMIC DNA]</scope>
    <source>
        <strain evidence="11">CSL 5346</strain>
    </source>
</reference>
<evidence type="ECO:0000256" key="6">
    <source>
        <dbReference type="ARBA" id="ARBA00022917"/>
    </source>
</evidence>
<dbReference type="PANTHER" id="PTHR42918:SF15">
    <property type="entry name" value="LYSINE--TRNA LIGASE, CHLOROPLASTIC_MITOCHONDRIAL"/>
    <property type="match status" value="1"/>
</dbReference>
<dbReference type="Pfam" id="PF00152">
    <property type="entry name" value="tRNA-synt_2"/>
    <property type="match status" value="1"/>
</dbReference>